<name>A0ABS8A4N0_9FLAO</name>
<accession>A0ABS8A4N0</accession>
<dbReference type="PANTHER" id="PTHR42754:SF1">
    <property type="entry name" value="LIPOPROTEIN"/>
    <property type="match status" value="1"/>
</dbReference>
<feature type="domain" description="Secretion system C-terminal sorting" evidence="3">
    <location>
        <begin position="457"/>
        <end position="515"/>
    </location>
</feature>
<dbReference type="Pfam" id="PF18962">
    <property type="entry name" value="Por_Secre_tail"/>
    <property type="match status" value="1"/>
</dbReference>
<evidence type="ECO:0000256" key="2">
    <source>
        <dbReference type="SAM" id="SignalP"/>
    </source>
</evidence>
<comment type="caution">
    <text evidence="4">The sequence shown here is derived from an EMBL/GenBank/DDBJ whole genome shotgun (WGS) entry which is preliminary data.</text>
</comment>
<dbReference type="NCBIfam" id="TIGR04183">
    <property type="entry name" value="Por_Secre_tail"/>
    <property type="match status" value="1"/>
</dbReference>
<evidence type="ECO:0000259" key="3">
    <source>
        <dbReference type="Pfam" id="PF18962"/>
    </source>
</evidence>
<sequence>MKKKLLLIFNCIVYTILTAQAPVIQWQKSLGGSGNEYANSIQQTADGGYIVVGYTSSNDGNVSGNHGGEDIWVVKLTSTGSTDWSRTLGGSGNDGASYVQQTADNGYIIAGYTYSNDGDVTGNHGNSDAWVIKLSSAGAIQWQKTLGGNSDDAATSIQQTPDGGYIVGCYASSENNGDVCCFSRGAADCWVVKLTSSGAIDWQRSLGGQSYDYLRSIQQTTDGGYIIGGNTSSVDGDVSGNHGNFDYWVVKLDNVGAVQWQKTLGGTGTDTLASVRQTTDGGFIVIGHVYSQDGDVAGSGFHGIFFNDYWMIKLNSTGGVQWKKALGGSGNDFAQSVQQTSDGGYIVFGFTTSNDGDVSGNHGYIDYWIAKMDGAGAIQWQKALGGTDQDGYNYIAQQVDGAYSIQQTADSGYILAGYSKSNDGDASGNHGNFDYWIVKLGFTLDTDEVSLSEKPVLYPNPVKNILKTKEKVNNAKIYDVSGKLVKTFSGNSVDVSSLQKGTYMVQIENKTFKIIKE</sequence>
<protein>
    <submittedName>
        <fullName evidence="4">T9SS type A sorting domain-containing protein</fullName>
    </submittedName>
</protein>
<dbReference type="RefSeq" id="WP_225688879.1">
    <property type="nucleotide sequence ID" value="NZ_JAERSE020000003.1"/>
</dbReference>
<evidence type="ECO:0000256" key="1">
    <source>
        <dbReference type="ARBA" id="ARBA00022729"/>
    </source>
</evidence>
<dbReference type="EMBL" id="JAERSE020000003">
    <property type="protein sequence ID" value="MCA6067860.1"/>
    <property type="molecule type" value="Genomic_DNA"/>
</dbReference>
<dbReference type="InterPro" id="IPR026444">
    <property type="entry name" value="Secre_tail"/>
</dbReference>
<organism evidence="4 5">
    <name type="scientific">Chryseobacterium tagetis</name>
    <dbReference type="NCBI Taxonomy" id="2801334"/>
    <lineage>
        <taxon>Bacteria</taxon>
        <taxon>Pseudomonadati</taxon>
        <taxon>Bacteroidota</taxon>
        <taxon>Flavobacteriia</taxon>
        <taxon>Flavobacteriales</taxon>
        <taxon>Weeksellaceae</taxon>
        <taxon>Chryseobacterium group</taxon>
        <taxon>Chryseobacterium</taxon>
    </lineage>
</organism>
<keyword evidence="1 2" id="KW-0732">Signal</keyword>
<keyword evidence="5" id="KW-1185">Reference proteome</keyword>
<feature type="chain" id="PRO_5046545077" evidence="2">
    <location>
        <begin position="22"/>
        <end position="517"/>
    </location>
</feature>
<gene>
    <name evidence="4" type="ORF">JI747_011765</name>
</gene>
<dbReference type="Proteomes" id="UP000618240">
    <property type="component" value="Unassembled WGS sequence"/>
</dbReference>
<evidence type="ECO:0000313" key="4">
    <source>
        <dbReference type="EMBL" id="MCA6067860.1"/>
    </source>
</evidence>
<dbReference type="PRINTS" id="PR00313">
    <property type="entry name" value="CABNDNGRPT"/>
</dbReference>
<reference evidence="4 5" key="1">
    <citation type="submission" date="2021-09" db="EMBL/GenBank/DDBJ databases">
        <title>Genome sequencing and assembly of Chryseobacterium sp. RG1.</title>
        <authorList>
            <person name="Chhetri G."/>
        </authorList>
    </citation>
    <scope>NUCLEOTIDE SEQUENCE [LARGE SCALE GENOMIC DNA]</scope>
    <source>
        <strain evidence="4 5">RG1</strain>
    </source>
</reference>
<feature type="signal peptide" evidence="2">
    <location>
        <begin position="1"/>
        <end position="21"/>
    </location>
</feature>
<proteinExistence type="predicted"/>
<evidence type="ECO:0000313" key="5">
    <source>
        <dbReference type="Proteomes" id="UP000618240"/>
    </source>
</evidence>
<dbReference type="PANTHER" id="PTHR42754">
    <property type="entry name" value="ENDOGLUCANASE"/>
    <property type="match status" value="1"/>
</dbReference>